<keyword evidence="2" id="KW-1185">Reference proteome</keyword>
<dbReference type="Proteomes" id="UP000265520">
    <property type="component" value="Unassembled WGS sequence"/>
</dbReference>
<evidence type="ECO:0000313" key="1">
    <source>
        <dbReference type="EMBL" id="MCH97739.1"/>
    </source>
</evidence>
<dbReference type="EMBL" id="LXQA010035807">
    <property type="protein sequence ID" value="MCH97739.1"/>
    <property type="molecule type" value="Genomic_DNA"/>
</dbReference>
<comment type="caution">
    <text evidence="1">The sequence shown here is derived from an EMBL/GenBank/DDBJ whole genome shotgun (WGS) entry which is preliminary data.</text>
</comment>
<evidence type="ECO:0000313" key="2">
    <source>
        <dbReference type="Proteomes" id="UP000265520"/>
    </source>
</evidence>
<organism evidence="1 2">
    <name type="scientific">Trifolium medium</name>
    <dbReference type="NCBI Taxonomy" id="97028"/>
    <lineage>
        <taxon>Eukaryota</taxon>
        <taxon>Viridiplantae</taxon>
        <taxon>Streptophyta</taxon>
        <taxon>Embryophyta</taxon>
        <taxon>Tracheophyta</taxon>
        <taxon>Spermatophyta</taxon>
        <taxon>Magnoliopsida</taxon>
        <taxon>eudicotyledons</taxon>
        <taxon>Gunneridae</taxon>
        <taxon>Pentapetalae</taxon>
        <taxon>rosids</taxon>
        <taxon>fabids</taxon>
        <taxon>Fabales</taxon>
        <taxon>Fabaceae</taxon>
        <taxon>Papilionoideae</taxon>
        <taxon>50 kb inversion clade</taxon>
        <taxon>NPAAA clade</taxon>
        <taxon>Hologalegina</taxon>
        <taxon>IRL clade</taxon>
        <taxon>Trifolieae</taxon>
        <taxon>Trifolium</taxon>
    </lineage>
</organism>
<proteinExistence type="predicted"/>
<protein>
    <submittedName>
        <fullName evidence="1">Uncharacterized protein</fullName>
    </submittedName>
</protein>
<name>A0A392NEV8_9FABA</name>
<dbReference type="AlphaFoldDB" id="A0A392NEV8"/>
<reference evidence="1 2" key="1">
    <citation type="journal article" date="2018" name="Front. Plant Sci.">
        <title>Red Clover (Trifolium pratense) and Zigzag Clover (T. medium) - A Picture of Genomic Similarities and Differences.</title>
        <authorList>
            <person name="Dluhosova J."/>
            <person name="Istvanek J."/>
            <person name="Nedelnik J."/>
            <person name="Repkova J."/>
        </authorList>
    </citation>
    <scope>NUCLEOTIDE SEQUENCE [LARGE SCALE GENOMIC DNA]</scope>
    <source>
        <strain evidence="2">cv. 10/8</strain>
        <tissue evidence="1">Leaf</tissue>
    </source>
</reference>
<feature type="non-terminal residue" evidence="1">
    <location>
        <position position="1"/>
    </location>
</feature>
<sequence>VQLMEILKKRSVAECKFFKRAEDISRVDEVKVKLVGIPMVVGCKWKMMPRSRFNQGLDLITTDRESKKLFDG</sequence>
<accession>A0A392NEV8</accession>